<evidence type="ECO:0000256" key="6">
    <source>
        <dbReference type="ARBA" id="ARBA00049183"/>
    </source>
</evidence>
<dbReference type="EMBL" id="WVHS01000001">
    <property type="protein sequence ID" value="MXV14745.1"/>
    <property type="molecule type" value="Genomic_DNA"/>
</dbReference>
<gene>
    <name evidence="10" type="ORF">GS398_05505</name>
</gene>
<evidence type="ECO:0000256" key="1">
    <source>
        <dbReference type="ARBA" id="ARBA00004713"/>
    </source>
</evidence>
<keyword evidence="8" id="KW-1133">Transmembrane helix</keyword>
<dbReference type="Pfam" id="PF04413">
    <property type="entry name" value="Glycos_transf_N"/>
    <property type="match status" value="1"/>
</dbReference>
<comment type="similarity">
    <text evidence="8">Belongs to the glycosyltransferase group 1 family.</text>
</comment>
<accession>A0A7K1XUQ9</accession>
<protein>
    <recommendedName>
        <fullName evidence="3 8">3-deoxy-D-manno-octulosonic acid transferase</fullName>
        <shortName evidence="8">Kdo transferase</shortName>
        <ecNumber evidence="2 8">2.4.99.12</ecNumber>
    </recommendedName>
    <alternativeName>
        <fullName evidence="5 8">Lipid IV(A) 3-deoxy-D-manno-octulosonic acid transferase</fullName>
    </alternativeName>
</protein>
<keyword evidence="8" id="KW-0448">Lipopolysaccharide biosynthesis</keyword>
<evidence type="ECO:0000256" key="7">
    <source>
        <dbReference type="PIRSR" id="PIRSR639901-1"/>
    </source>
</evidence>
<dbReference type="Proteomes" id="UP000451233">
    <property type="component" value="Unassembled WGS sequence"/>
</dbReference>
<dbReference type="InterPro" id="IPR007507">
    <property type="entry name" value="Glycos_transf_N"/>
</dbReference>
<keyword evidence="8" id="KW-1003">Cell membrane</keyword>
<dbReference type="RefSeq" id="WP_160905697.1">
    <property type="nucleotide sequence ID" value="NZ_WVHS01000001.1"/>
</dbReference>
<dbReference type="InterPro" id="IPR039901">
    <property type="entry name" value="Kdotransferase"/>
</dbReference>
<dbReference type="Gene3D" id="3.40.50.11720">
    <property type="entry name" value="3-Deoxy-D-manno-octulosonic-acid transferase, N-terminal domain"/>
    <property type="match status" value="1"/>
</dbReference>
<evidence type="ECO:0000256" key="8">
    <source>
        <dbReference type="RuleBase" id="RU365103"/>
    </source>
</evidence>
<dbReference type="InterPro" id="IPR038107">
    <property type="entry name" value="Glycos_transf_N_sf"/>
</dbReference>
<proteinExistence type="inferred from homology"/>
<dbReference type="UniPathway" id="UPA00958"/>
<reference evidence="10 11" key="1">
    <citation type="submission" date="2019-11" db="EMBL/GenBank/DDBJ databases">
        <title>Pedobacter sp. HMF7056 Genome sequencing and assembly.</title>
        <authorList>
            <person name="Kang H."/>
            <person name="Kim H."/>
            <person name="Joh K."/>
        </authorList>
    </citation>
    <scope>NUCLEOTIDE SEQUENCE [LARGE SCALE GENOMIC DNA]</scope>
    <source>
        <strain evidence="10 11">HMF7056</strain>
    </source>
</reference>
<name>A0A7K1XUQ9_9SPHI</name>
<evidence type="ECO:0000313" key="11">
    <source>
        <dbReference type="Proteomes" id="UP000451233"/>
    </source>
</evidence>
<dbReference type="GO" id="GO:0005886">
    <property type="term" value="C:plasma membrane"/>
    <property type="evidence" value="ECO:0007669"/>
    <property type="project" value="UniProtKB-SubCell"/>
</dbReference>
<evidence type="ECO:0000259" key="9">
    <source>
        <dbReference type="Pfam" id="PF04413"/>
    </source>
</evidence>
<keyword evidence="11" id="KW-1185">Reference proteome</keyword>
<dbReference type="PANTHER" id="PTHR42755:SF1">
    <property type="entry name" value="3-DEOXY-D-MANNO-OCTULOSONIC ACID TRANSFERASE, MITOCHONDRIAL-RELATED"/>
    <property type="match status" value="1"/>
</dbReference>
<evidence type="ECO:0000256" key="2">
    <source>
        <dbReference type="ARBA" id="ARBA00012621"/>
    </source>
</evidence>
<comment type="function">
    <text evidence="8">Involved in lipopolysaccharide (LPS) biosynthesis. Catalyzes the transfer of 3-deoxy-D-manno-octulosonate (Kdo) residue(s) from CMP-Kdo to lipid IV(A), the tetraacyldisaccharide-1,4'-bisphosphate precursor of lipid A.</text>
</comment>
<comment type="pathway">
    <text evidence="1 8">Bacterial outer membrane biogenesis; LPS core biosynthesis.</text>
</comment>
<dbReference type="EC" id="2.4.99.12" evidence="2 8"/>
<dbReference type="GO" id="GO:0043842">
    <property type="term" value="F:Kdo transferase activity"/>
    <property type="evidence" value="ECO:0007669"/>
    <property type="project" value="UniProtKB-EC"/>
</dbReference>
<keyword evidence="4 8" id="KW-0808">Transferase</keyword>
<evidence type="ECO:0000256" key="3">
    <source>
        <dbReference type="ARBA" id="ARBA00019077"/>
    </source>
</evidence>
<organism evidence="10 11">
    <name type="scientific">Hufsiella ginkgonis</name>
    <dbReference type="NCBI Taxonomy" id="2695274"/>
    <lineage>
        <taxon>Bacteria</taxon>
        <taxon>Pseudomonadati</taxon>
        <taxon>Bacteroidota</taxon>
        <taxon>Sphingobacteriia</taxon>
        <taxon>Sphingobacteriales</taxon>
        <taxon>Sphingobacteriaceae</taxon>
        <taxon>Hufsiella</taxon>
    </lineage>
</organism>
<feature type="transmembrane region" description="Helical" evidence="8">
    <location>
        <begin position="6"/>
        <end position="23"/>
    </location>
</feature>
<evidence type="ECO:0000256" key="5">
    <source>
        <dbReference type="ARBA" id="ARBA00031445"/>
    </source>
</evidence>
<keyword evidence="8" id="KW-0812">Transmembrane</keyword>
<dbReference type="GO" id="GO:0009244">
    <property type="term" value="P:lipopolysaccharide core region biosynthetic process"/>
    <property type="evidence" value="ECO:0007669"/>
    <property type="project" value="UniProtKB-UniRule"/>
</dbReference>
<dbReference type="AlphaFoldDB" id="A0A7K1XUQ9"/>
<dbReference type="GO" id="GO:0009245">
    <property type="term" value="P:lipid A biosynthetic process"/>
    <property type="evidence" value="ECO:0007669"/>
    <property type="project" value="TreeGrafter"/>
</dbReference>
<keyword evidence="8" id="KW-0472">Membrane</keyword>
<dbReference type="Gene3D" id="3.40.50.2000">
    <property type="entry name" value="Glycogen Phosphorylase B"/>
    <property type="match status" value="1"/>
</dbReference>
<dbReference type="SUPFAM" id="SSF53756">
    <property type="entry name" value="UDP-Glycosyltransferase/glycogen phosphorylase"/>
    <property type="match status" value="1"/>
</dbReference>
<dbReference type="PANTHER" id="PTHR42755">
    <property type="entry name" value="3-DEOXY-MANNO-OCTULOSONATE CYTIDYLYLTRANSFERASE"/>
    <property type="match status" value="1"/>
</dbReference>
<sequence length="419" mass="46874">MLFFYNLGIALYTALLWVLQFFNPKAKKWVKGREGLLPAIAKALQDAPPRSTLWFHFSSLGEFEQGRPVLEQTRQVMPQKRLVVTFFSPSGYEIRKGYPLADHVFYLPTDTEAHAEALLSLLDPEFAVFTKYDYWYHYFNGLRRRGIPLYVISAIYNEKQSFFRWYGFFSRRMLALVTHIFVQDQQSLALLKTIGINQVAVSGDTRFDRVAHLAQAAKSFPAVQDFAGGSPVLIAGSTWPKDEELIKSVVSYLPGWKFIIAPHEIGESRILGIESLFAGYGTIKFQEPDNSNASVSINTRRPTPNVLIINNIGLLSSLYRYASLAYIGGGFGAGIHNTLEAATFNLPVIFGPNYQRFREARDLVSQKAGFSVATTEELAAVIETLKEPATRIAAGKKAGDYVRENTGATAVILKHILTP</sequence>
<comment type="caution">
    <text evidence="10">The sequence shown here is derived from an EMBL/GenBank/DDBJ whole genome shotgun (WGS) entry which is preliminary data.</text>
</comment>
<evidence type="ECO:0000313" key="10">
    <source>
        <dbReference type="EMBL" id="MXV14745.1"/>
    </source>
</evidence>
<comment type="catalytic activity">
    <reaction evidence="6 8">
        <text>lipid IVA (E. coli) + CMP-3-deoxy-beta-D-manno-octulosonate = alpha-Kdo-(2-&gt;6)-lipid IVA (E. coli) + CMP + H(+)</text>
        <dbReference type="Rhea" id="RHEA:28066"/>
        <dbReference type="ChEBI" id="CHEBI:15378"/>
        <dbReference type="ChEBI" id="CHEBI:58603"/>
        <dbReference type="ChEBI" id="CHEBI:60364"/>
        <dbReference type="ChEBI" id="CHEBI:60377"/>
        <dbReference type="ChEBI" id="CHEBI:85987"/>
        <dbReference type="EC" id="2.4.99.12"/>
    </reaction>
</comment>
<evidence type="ECO:0000256" key="4">
    <source>
        <dbReference type="ARBA" id="ARBA00022679"/>
    </source>
</evidence>
<feature type="active site" description="Proton acceptor" evidence="7">
    <location>
        <position position="62"/>
    </location>
</feature>
<comment type="subcellular location">
    <subcellularLocation>
        <location evidence="8">Cell membrane</location>
    </subcellularLocation>
</comment>
<feature type="domain" description="3-deoxy-D-manno-octulosonic-acid transferase N-terminal" evidence="9">
    <location>
        <begin position="47"/>
        <end position="208"/>
    </location>
</feature>